<evidence type="ECO:0000256" key="2">
    <source>
        <dbReference type="ARBA" id="ARBA00004651"/>
    </source>
</evidence>
<dbReference type="PANTHER" id="PTHR34220">
    <property type="entry name" value="SENSOR HISTIDINE KINASE YPDA"/>
    <property type="match status" value="1"/>
</dbReference>
<feature type="transmembrane region" description="Helical" evidence="12">
    <location>
        <begin position="285"/>
        <end position="307"/>
    </location>
</feature>
<dbReference type="Pfam" id="PF00672">
    <property type="entry name" value="HAMP"/>
    <property type="match status" value="1"/>
</dbReference>
<keyword evidence="5" id="KW-0597">Phosphoprotein</keyword>
<keyword evidence="6" id="KW-0808">Transferase</keyword>
<organism evidence="15 16">
    <name type="scientific">Paenibacillus nasutitermitis</name>
    <dbReference type="NCBI Taxonomy" id="1652958"/>
    <lineage>
        <taxon>Bacteria</taxon>
        <taxon>Bacillati</taxon>
        <taxon>Bacillota</taxon>
        <taxon>Bacilli</taxon>
        <taxon>Bacillales</taxon>
        <taxon>Paenibacillaceae</taxon>
        <taxon>Paenibacillus</taxon>
    </lineage>
</organism>
<accession>A0A916Z726</accession>
<feature type="domain" description="Histidine kinase" evidence="13">
    <location>
        <begin position="471"/>
        <end position="585"/>
    </location>
</feature>
<evidence type="ECO:0000256" key="1">
    <source>
        <dbReference type="ARBA" id="ARBA00000085"/>
    </source>
</evidence>
<dbReference type="EMBL" id="BMHP01000003">
    <property type="protein sequence ID" value="GGD79173.1"/>
    <property type="molecule type" value="Genomic_DNA"/>
</dbReference>
<dbReference type="AlphaFoldDB" id="A0A916Z726"/>
<reference evidence="15" key="2">
    <citation type="submission" date="2020-09" db="EMBL/GenBank/DDBJ databases">
        <authorList>
            <person name="Sun Q."/>
            <person name="Zhou Y."/>
        </authorList>
    </citation>
    <scope>NUCLEOTIDE SEQUENCE</scope>
    <source>
        <strain evidence="15">CGMCC 1.15178</strain>
    </source>
</reference>
<keyword evidence="11 12" id="KW-0472">Membrane</keyword>
<keyword evidence="12" id="KW-0812">Transmembrane</keyword>
<dbReference type="CDD" id="cd06225">
    <property type="entry name" value="HAMP"/>
    <property type="match status" value="1"/>
</dbReference>
<reference evidence="15" key="1">
    <citation type="journal article" date="2014" name="Int. J. Syst. Evol. Microbiol.">
        <title>Complete genome sequence of Corynebacterium casei LMG S-19264T (=DSM 44701T), isolated from a smear-ripened cheese.</title>
        <authorList>
            <consortium name="US DOE Joint Genome Institute (JGI-PGF)"/>
            <person name="Walter F."/>
            <person name="Albersmeier A."/>
            <person name="Kalinowski J."/>
            <person name="Ruckert C."/>
        </authorList>
    </citation>
    <scope>NUCLEOTIDE SEQUENCE</scope>
    <source>
        <strain evidence="15">CGMCC 1.15178</strain>
    </source>
</reference>
<keyword evidence="4" id="KW-1003">Cell membrane</keyword>
<dbReference type="PROSITE" id="PS50109">
    <property type="entry name" value="HIS_KIN"/>
    <property type="match status" value="1"/>
</dbReference>
<evidence type="ECO:0000256" key="3">
    <source>
        <dbReference type="ARBA" id="ARBA00012438"/>
    </source>
</evidence>
<comment type="caution">
    <text evidence="15">The sequence shown here is derived from an EMBL/GenBank/DDBJ whole genome shotgun (WGS) entry which is preliminary data.</text>
</comment>
<dbReference type="CDD" id="cd18773">
    <property type="entry name" value="PDC1_HK_sensor"/>
    <property type="match status" value="1"/>
</dbReference>
<evidence type="ECO:0000256" key="12">
    <source>
        <dbReference type="SAM" id="Phobius"/>
    </source>
</evidence>
<gene>
    <name evidence="15" type="ORF">GCM10010911_41560</name>
</gene>
<evidence type="ECO:0000256" key="6">
    <source>
        <dbReference type="ARBA" id="ARBA00022679"/>
    </source>
</evidence>
<evidence type="ECO:0000256" key="10">
    <source>
        <dbReference type="ARBA" id="ARBA00023012"/>
    </source>
</evidence>
<dbReference type="InterPro" id="IPR003594">
    <property type="entry name" value="HATPase_dom"/>
</dbReference>
<dbReference type="InterPro" id="IPR036890">
    <property type="entry name" value="HATPase_C_sf"/>
</dbReference>
<comment type="catalytic activity">
    <reaction evidence="1">
        <text>ATP + protein L-histidine = ADP + protein N-phospho-L-histidine.</text>
        <dbReference type="EC" id="2.7.13.3"/>
    </reaction>
</comment>
<dbReference type="Gene3D" id="3.30.565.10">
    <property type="entry name" value="Histidine kinase-like ATPase, C-terminal domain"/>
    <property type="match status" value="1"/>
</dbReference>
<dbReference type="Pfam" id="PF02518">
    <property type="entry name" value="HATPase_c"/>
    <property type="match status" value="1"/>
</dbReference>
<proteinExistence type="predicted"/>
<evidence type="ECO:0000256" key="5">
    <source>
        <dbReference type="ARBA" id="ARBA00022553"/>
    </source>
</evidence>
<evidence type="ECO:0000313" key="15">
    <source>
        <dbReference type="EMBL" id="GGD79173.1"/>
    </source>
</evidence>
<feature type="domain" description="HAMP" evidence="14">
    <location>
        <begin position="309"/>
        <end position="362"/>
    </location>
</feature>
<dbReference type="Gene3D" id="6.10.340.10">
    <property type="match status" value="1"/>
</dbReference>
<dbReference type="InterPro" id="IPR003660">
    <property type="entry name" value="HAMP_dom"/>
</dbReference>
<keyword evidence="10" id="KW-0902">Two-component regulatory system</keyword>
<comment type="subcellular location">
    <subcellularLocation>
        <location evidence="2">Cell membrane</location>
        <topology evidence="2">Multi-pass membrane protein</topology>
    </subcellularLocation>
</comment>
<evidence type="ECO:0000256" key="7">
    <source>
        <dbReference type="ARBA" id="ARBA00022741"/>
    </source>
</evidence>
<evidence type="ECO:0000313" key="16">
    <source>
        <dbReference type="Proteomes" id="UP000612456"/>
    </source>
</evidence>
<keyword evidence="8 15" id="KW-0418">Kinase</keyword>
<evidence type="ECO:0000259" key="14">
    <source>
        <dbReference type="PROSITE" id="PS50885"/>
    </source>
</evidence>
<keyword evidence="7" id="KW-0547">Nucleotide-binding</keyword>
<dbReference type="InterPro" id="IPR050640">
    <property type="entry name" value="Bact_2-comp_sensor_kinase"/>
</dbReference>
<keyword evidence="12" id="KW-1133">Transmembrane helix</keyword>
<dbReference type="PROSITE" id="PS50885">
    <property type="entry name" value="HAMP"/>
    <property type="match status" value="1"/>
</dbReference>
<dbReference type="InterPro" id="IPR010559">
    <property type="entry name" value="Sig_transdc_His_kin_internal"/>
</dbReference>
<dbReference type="GO" id="GO:0005524">
    <property type="term" value="F:ATP binding"/>
    <property type="evidence" value="ECO:0007669"/>
    <property type="project" value="UniProtKB-KW"/>
</dbReference>
<dbReference type="SMART" id="SM00304">
    <property type="entry name" value="HAMP"/>
    <property type="match status" value="1"/>
</dbReference>
<dbReference type="GO" id="GO:0005886">
    <property type="term" value="C:plasma membrane"/>
    <property type="evidence" value="ECO:0007669"/>
    <property type="project" value="UniProtKB-SubCell"/>
</dbReference>
<sequence>MVSSQRFFRSMYVRLFLTLALASLLVFSGLLYSALSSSRAALIKQKSADMTLFLERTGQYLDLYLQNIRNILINAAADMDQKLLSDPAKLQSALQGYIAPNGTIISHMFVLKQDGTVISSNQLAYDIVGHAELPKIARVANENPGLVNWSEPYYTPLQVGQTIAFALALKGGSGILLAEINTAQLTKRLNELLYKSGQGFALFTGNGNIVSYNPYSTIVPYKPATLPPEMEDRFTEELTKLPNGVSRIQGASGPLMAVKSKRYELSWYLVTLADERKFNEAGHSLYIRFLTIGGLWFSLLIVLTLVISRHFTTPINRLALQMNRVRGERVAVQPRQIERGDEIGRLTQSFYTMMGRIQELLQTVKENEERKKEIELQLLVNQIRPHFLYNTLACIGSLAKQHRVLEVEDTIRSLIELLTYSIGKSDHAPLEEELHSLRAYVQIQKVRYGELFHYVEEIDPGLSGIPVPKLILQPLVENSIFHGIAGKGAGTVRIRAIAEDRQLKLTVRDDGQGMTRSQIEETLGSLTAEAAKSGEQNQVAGTPHGIGLFNVQERIRINYGLPYGLHIRSEPGRWTEVTISLPLPQA</sequence>
<keyword evidence="16" id="KW-1185">Reference proteome</keyword>
<protein>
    <recommendedName>
        <fullName evidence="3">histidine kinase</fullName>
        <ecNumber evidence="3">2.7.13.3</ecNumber>
    </recommendedName>
</protein>
<evidence type="ECO:0000256" key="9">
    <source>
        <dbReference type="ARBA" id="ARBA00022840"/>
    </source>
</evidence>
<dbReference type="InterPro" id="IPR005467">
    <property type="entry name" value="His_kinase_dom"/>
</dbReference>
<evidence type="ECO:0000256" key="4">
    <source>
        <dbReference type="ARBA" id="ARBA00022475"/>
    </source>
</evidence>
<evidence type="ECO:0000259" key="13">
    <source>
        <dbReference type="PROSITE" id="PS50109"/>
    </source>
</evidence>
<evidence type="ECO:0000256" key="8">
    <source>
        <dbReference type="ARBA" id="ARBA00022777"/>
    </source>
</evidence>
<dbReference type="PANTHER" id="PTHR34220:SF7">
    <property type="entry name" value="SENSOR HISTIDINE KINASE YPDA"/>
    <property type="match status" value="1"/>
</dbReference>
<dbReference type="Pfam" id="PF06580">
    <property type="entry name" value="His_kinase"/>
    <property type="match status" value="1"/>
</dbReference>
<dbReference type="SUPFAM" id="SSF158472">
    <property type="entry name" value="HAMP domain-like"/>
    <property type="match status" value="1"/>
</dbReference>
<keyword evidence="9" id="KW-0067">ATP-binding</keyword>
<dbReference type="SUPFAM" id="SSF55874">
    <property type="entry name" value="ATPase domain of HSP90 chaperone/DNA topoisomerase II/histidine kinase"/>
    <property type="match status" value="1"/>
</dbReference>
<dbReference type="GO" id="GO:0000155">
    <property type="term" value="F:phosphorelay sensor kinase activity"/>
    <property type="evidence" value="ECO:0007669"/>
    <property type="project" value="InterPro"/>
</dbReference>
<dbReference type="EC" id="2.7.13.3" evidence="3"/>
<dbReference type="Proteomes" id="UP000612456">
    <property type="component" value="Unassembled WGS sequence"/>
</dbReference>
<name>A0A916Z726_9BACL</name>
<evidence type="ECO:0000256" key="11">
    <source>
        <dbReference type="ARBA" id="ARBA00023136"/>
    </source>
</evidence>